<feature type="active site" description="Charge relay system" evidence="6 7">
    <location>
        <position position="219"/>
    </location>
</feature>
<dbReference type="PROSITE" id="PS51892">
    <property type="entry name" value="SUBTILASE"/>
    <property type="match status" value="1"/>
</dbReference>
<dbReference type="InterPro" id="IPR041469">
    <property type="entry name" value="Subtilisin-like_FN3"/>
</dbReference>
<dbReference type="Gene3D" id="3.50.30.30">
    <property type="match status" value="1"/>
</dbReference>
<evidence type="ECO:0000259" key="12">
    <source>
        <dbReference type="Pfam" id="PF17766"/>
    </source>
</evidence>
<feature type="signal peptide" evidence="9">
    <location>
        <begin position="1"/>
        <end position="25"/>
    </location>
</feature>
<keyword evidence="5 7" id="KW-0720">Serine protease</keyword>
<evidence type="ECO:0000256" key="5">
    <source>
        <dbReference type="ARBA" id="ARBA00022825"/>
    </source>
</evidence>
<dbReference type="InterPro" id="IPR037045">
    <property type="entry name" value="S8pro/Inhibitor_I9_sf"/>
</dbReference>
<evidence type="ECO:0000259" key="10">
    <source>
        <dbReference type="Pfam" id="PF00082"/>
    </source>
</evidence>
<dbReference type="GO" id="GO:0006508">
    <property type="term" value="P:proteolysis"/>
    <property type="evidence" value="ECO:0007669"/>
    <property type="project" value="UniProtKB-KW"/>
</dbReference>
<dbReference type="Gene3D" id="2.60.40.2310">
    <property type="match status" value="1"/>
</dbReference>
<dbReference type="PANTHER" id="PTHR10795">
    <property type="entry name" value="PROPROTEIN CONVERTASE SUBTILISIN/KEXIN"/>
    <property type="match status" value="1"/>
</dbReference>
<dbReference type="EMBL" id="BQKI01000077">
    <property type="protein sequence ID" value="GJN24898.1"/>
    <property type="molecule type" value="Genomic_DNA"/>
</dbReference>
<evidence type="ECO:0000256" key="3">
    <source>
        <dbReference type="ARBA" id="ARBA00022729"/>
    </source>
</evidence>
<evidence type="ECO:0000256" key="9">
    <source>
        <dbReference type="SAM" id="SignalP"/>
    </source>
</evidence>
<dbReference type="CDD" id="cd04852">
    <property type="entry name" value="Peptidases_S8_3"/>
    <property type="match status" value="1"/>
</dbReference>
<dbReference type="CDD" id="cd02120">
    <property type="entry name" value="PA_subtilisin_like"/>
    <property type="match status" value="1"/>
</dbReference>
<dbReference type="InterPro" id="IPR010259">
    <property type="entry name" value="S8pro/Inhibitor_I9"/>
</dbReference>
<sequence>MAAMARSPLLLVAALVSVFFSHAAGILTLDPVQADVTAGDDGTKVYIVFTERQPTTVEMPELEASAAVSSFHHDMLSDLLNDSSSVANRIVYHYSRSLHGFAARLTEDERNRLAGNEDVISIHEKKVYWPHTTRSWNFLDLPQHNDPARLKFEKDVVIGMVDSGIFPESASFSDAGLPPPPSKWKGVCTSNFTCTNKIIGARAYKDGNRTVSPVDTEGHGTHTSSTAAGRAVAGASMGGVAGGTARGAVPGARLAVYKVCWDDGCGSEDIVAAFDDAVADGVDVISASLGSGRAWDYSEDPIAVGAVSNVAPWAVSVAATTTDRKIVSEMVLGNGKRVVGLAVTAFRHLEGDKPALLVNPGSCAEETLMGRRYRGAVLMCDDPIDPAGFKDTGAVAAIRPHPSSDVRGDTARAYPIPAVIVTEEQYKEIQDFYNTTRLPMVTVKNSATVKDESAPTVASFSSRGPNMVTHGIIKPDISAPGVDILAAWTGLTTATGSKVDNRRVAYNIVSGTSMACPHVTGAAAYVKSVHPDWSPAAVLSAIVTTATPVVNHAPEAELAFGAGLVNPMGVRYPGIVYDAGEADYLAFLCAQGYNATQLATMTGTKKTTTATCKDRTATSVGDLNYPSIAVPVINYGVPFAAEFPRRVTNVGPAASVYRAKVVGTPAGVKITVAPEELAFSEKKQTLGFKVSVSGTLTVNGTIGASAALVWSDGKHLVRSPIYVFPHKLYYDF</sequence>
<evidence type="ECO:0000313" key="14">
    <source>
        <dbReference type="Proteomes" id="UP001054889"/>
    </source>
</evidence>
<evidence type="ECO:0000313" key="13">
    <source>
        <dbReference type="EMBL" id="GJN24898.1"/>
    </source>
</evidence>
<gene>
    <name evidence="13" type="primary">gb12674</name>
    <name evidence="13" type="ORF">PR202_gb12674</name>
</gene>
<keyword evidence="4 7" id="KW-0378">Hydrolase</keyword>
<dbReference type="InterPro" id="IPR036852">
    <property type="entry name" value="Peptidase_S8/S53_dom_sf"/>
</dbReference>
<dbReference type="InterPro" id="IPR015500">
    <property type="entry name" value="Peptidase_S8_subtilisin-rel"/>
</dbReference>
<dbReference type="Gene3D" id="3.30.70.80">
    <property type="entry name" value="Peptidase S8 propeptide/proteinase inhibitor I9"/>
    <property type="match status" value="1"/>
</dbReference>
<protein>
    <submittedName>
        <fullName evidence="13">Uncharacterized protein</fullName>
    </submittedName>
</protein>
<reference evidence="13" key="2">
    <citation type="submission" date="2021-12" db="EMBL/GenBank/DDBJ databases">
        <title>Resequencing data analysis of finger millet.</title>
        <authorList>
            <person name="Hatakeyama M."/>
            <person name="Aluri S."/>
            <person name="Balachadran M.T."/>
            <person name="Sivarajan S.R."/>
            <person name="Poveda L."/>
            <person name="Shimizu-Inatsugi R."/>
            <person name="Schlapbach R."/>
            <person name="Sreeman S.M."/>
            <person name="Shimizu K.K."/>
        </authorList>
    </citation>
    <scope>NUCLEOTIDE SEQUENCE</scope>
</reference>
<feature type="region of interest" description="Disordered" evidence="8">
    <location>
        <begin position="209"/>
        <end position="228"/>
    </location>
</feature>
<dbReference type="InterPro" id="IPR023828">
    <property type="entry name" value="Peptidase_S8_Ser-AS"/>
</dbReference>
<dbReference type="Pfam" id="PF00082">
    <property type="entry name" value="Peptidase_S8"/>
    <property type="match status" value="1"/>
</dbReference>
<keyword evidence="2 7" id="KW-0645">Protease</keyword>
<dbReference type="InterPro" id="IPR000209">
    <property type="entry name" value="Peptidase_S8/S53_dom"/>
</dbReference>
<feature type="active site" description="Charge relay system" evidence="6 7">
    <location>
        <position position="513"/>
    </location>
</feature>
<dbReference type="Pfam" id="PF05922">
    <property type="entry name" value="Inhibitor_I9"/>
    <property type="match status" value="1"/>
</dbReference>
<evidence type="ECO:0000259" key="11">
    <source>
        <dbReference type="Pfam" id="PF05922"/>
    </source>
</evidence>
<dbReference type="SUPFAM" id="SSF52743">
    <property type="entry name" value="Subtilisin-like"/>
    <property type="match status" value="1"/>
</dbReference>
<dbReference type="Gene3D" id="3.40.50.200">
    <property type="entry name" value="Peptidase S8/S53 domain"/>
    <property type="match status" value="2"/>
</dbReference>
<dbReference type="PROSITE" id="PS00138">
    <property type="entry name" value="SUBTILASE_SER"/>
    <property type="match status" value="1"/>
</dbReference>
<evidence type="ECO:0000256" key="6">
    <source>
        <dbReference type="PIRSR" id="PIRSR615500-1"/>
    </source>
</evidence>
<feature type="chain" id="PRO_5043495581" evidence="9">
    <location>
        <begin position="26"/>
        <end position="732"/>
    </location>
</feature>
<organism evidence="13 14">
    <name type="scientific">Eleusine coracana subsp. coracana</name>
    <dbReference type="NCBI Taxonomy" id="191504"/>
    <lineage>
        <taxon>Eukaryota</taxon>
        <taxon>Viridiplantae</taxon>
        <taxon>Streptophyta</taxon>
        <taxon>Embryophyta</taxon>
        <taxon>Tracheophyta</taxon>
        <taxon>Spermatophyta</taxon>
        <taxon>Magnoliopsida</taxon>
        <taxon>Liliopsida</taxon>
        <taxon>Poales</taxon>
        <taxon>Poaceae</taxon>
        <taxon>PACMAD clade</taxon>
        <taxon>Chloridoideae</taxon>
        <taxon>Cynodonteae</taxon>
        <taxon>Eleusininae</taxon>
        <taxon>Eleusine</taxon>
    </lineage>
</organism>
<dbReference type="AlphaFoldDB" id="A0AAV5ENG1"/>
<keyword evidence="14" id="KW-1185">Reference proteome</keyword>
<dbReference type="InterPro" id="IPR045051">
    <property type="entry name" value="SBT"/>
</dbReference>
<name>A0AAV5ENG1_ELECO</name>
<reference evidence="13" key="1">
    <citation type="journal article" date="2018" name="DNA Res.">
        <title>Multiple hybrid de novo genome assembly of finger millet, an orphan allotetraploid crop.</title>
        <authorList>
            <person name="Hatakeyama M."/>
            <person name="Aluri S."/>
            <person name="Balachadran M.T."/>
            <person name="Sivarajan S.R."/>
            <person name="Patrignani A."/>
            <person name="Gruter S."/>
            <person name="Poveda L."/>
            <person name="Shimizu-Inatsugi R."/>
            <person name="Baeten J."/>
            <person name="Francoijs K.J."/>
            <person name="Nataraja K.N."/>
            <person name="Reddy Y.A.N."/>
            <person name="Phadnis S."/>
            <person name="Ravikumar R.L."/>
            <person name="Schlapbach R."/>
            <person name="Sreeman S.M."/>
            <person name="Shimizu K.K."/>
        </authorList>
    </citation>
    <scope>NUCLEOTIDE SEQUENCE</scope>
</reference>
<evidence type="ECO:0000256" key="7">
    <source>
        <dbReference type="PROSITE-ProRule" id="PRU01240"/>
    </source>
</evidence>
<evidence type="ECO:0000256" key="8">
    <source>
        <dbReference type="SAM" id="MobiDB-lite"/>
    </source>
</evidence>
<dbReference type="InterPro" id="IPR034197">
    <property type="entry name" value="Peptidases_S8_3"/>
</dbReference>
<accession>A0AAV5ENG1</accession>
<evidence type="ECO:0000256" key="2">
    <source>
        <dbReference type="ARBA" id="ARBA00022670"/>
    </source>
</evidence>
<proteinExistence type="inferred from homology"/>
<feature type="domain" description="Inhibitor I9" evidence="11">
    <location>
        <begin position="64"/>
        <end position="128"/>
    </location>
</feature>
<dbReference type="PRINTS" id="PR00723">
    <property type="entry name" value="SUBTILISIN"/>
</dbReference>
<feature type="domain" description="Peptidase S8/S53" evidence="10">
    <location>
        <begin position="154"/>
        <end position="561"/>
    </location>
</feature>
<keyword evidence="3 9" id="KW-0732">Signal</keyword>
<dbReference type="Pfam" id="PF17766">
    <property type="entry name" value="fn3_6"/>
    <property type="match status" value="1"/>
</dbReference>
<comment type="similarity">
    <text evidence="1 7">Belongs to the peptidase S8 family.</text>
</comment>
<comment type="caution">
    <text evidence="13">The sequence shown here is derived from an EMBL/GenBank/DDBJ whole genome shotgun (WGS) entry which is preliminary data.</text>
</comment>
<dbReference type="Proteomes" id="UP001054889">
    <property type="component" value="Unassembled WGS sequence"/>
</dbReference>
<evidence type="ECO:0000256" key="4">
    <source>
        <dbReference type="ARBA" id="ARBA00022801"/>
    </source>
</evidence>
<feature type="domain" description="Subtilisin-like protease fibronectin type-III" evidence="12">
    <location>
        <begin position="622"/>
        <end position="723"/>
    </location>
</feature>
<evidence type="ECO:0000256" key="1">
    <source>
        <dbReference type="ARBA" id="ARBA00011073"/>
    </source>
</evidence>
<feature type="active site" description="Charge relay system" evidence="6 7">
    <location>
        <position position="162"/>
    </location>
</feature>
<dbReference type="GO" id="GO:0004252">
    <property type="term" value="F:serine-type endopeptidase activity"/>
    <property type="evidence" value="ECO:0007669"/>
    <property type="project" value="UniProtKB-UniRule"/>
</dbReference>